<dbReference type="AlphaFoldDB" id="A0A2Z4AEG6"/>
<name>A0A2Z4AEG6_9BACT</name>
<keyword evidence="1" id="KW-0812">Transmembrane</keyword>
<proteinExistence type="predicted"/>
<sequence length="374" mass="44611">MQSGKNWLFSKKSDLLLLFLPVWLTWGFCFAAPQSWLSAKIPIWVFVVFVLGIDVSHVWSTIFRTYLDREEFRRHRSLLLYSPLVCFTICFLIAAISQLWFWRILTYAAIFHFVRQQFGFMRLYAMRRRKSSNFKLLSDSWMIYFSMLYPIVYWHLISDRYFSWFVDGGFLTFELFSIDLQSVQWVLDHLGNSLYWLLFLFWFVEEVVIHKRTGTAMPWGKIAWMLTTAFNWYLGIVYFNSDLAFTVTNVVAHGIPYIVLVLFYVERKKIIRHPSRFSSNDQFTRNFWIRSAGMITLILVFATFEEFLWDMLLYREYSKFFETILKYPITILDNPISQALALALLSVPQATHYIVDGFIWKRSQKNPDLKAILS</sequence>
<evidence type="ECO:0000256" key="1">
    <source>
        <dbReference type="SAM" id="Phobius"/>
    </source>
</evidence>
<feature type="transmembrane region" description="Helical" evidence="1">
    <location>
        <begin position="287"/>
        <end position="304"/>
    </location>
</feature>
<keyword evidence="1" id="KW-0472">Membrane</keyword>
<dbReference type="EMBL" id="CP029803">
    <property type="protein sequence ID" value="AWT60739.1"/>
    <property type="molecule type" value="Genomic_DNA"/>
</dbReference>
<organism evidence="2 3">
    <name type="scientific">Candidatus Moanibacter tarae</name>
    <dbReference type="NCBI Taxonomy" id="2200854"/>
    <lineage>
        <taxon>Bacteria</taxon>
        <taxon>Pseudomonadati</taxon>
        <taxon>Verrucomicrobiota</taxon>
        <taxon>Opitutia</taxon>
        <taxon>Puniceicoccales</taxon>
        <taxon>Puniceicoccales incertae sedis</taxon>
        <taxon>Candidatus Moanibacter</taxon>
    </lineage>
</organism>
<protein>
    <submittedName>
        <fullName evidence="2">Uncharacterized protein</fullName>
    </submittedName>
</protein>
<feature type="transmembrane region" description="Helical" evidence="1">
    <location>
        <begin position="193"/>
        <end position="210"/>
    </location>
</feature>
<evidence type="ECO:0000313" key="2">
    <source>
        <dbReference type="EMBL" id="AWT60739.1"/>
    </source>
</evidence>
<feature type="transmembrane region" description="Helical" evidence="1">
    <location>
        <begin position="78"/>
        <end position="98"/>
    </location>
</feature>
<feature type="transmembrane region" description="Helical" evidence="1">
    <location>
        <begin position="41"/>
        <end position="66"/>
    </location>
</feature>
<feature type="transmembrane region" description="Helical" evidence="1">
    <location>
        <begin position="136"/>
        <end position="156"/>
    </location>
</feature>
<accession>A0A2Z4AEG6</accession>
<feature type="transmembrane region" description="Helical" evidence="1">
    <location>
        <begin position="245"/>
        <end position="266"/>
    </location>
</feature>
<dbReference type="Proteomes" id="UP000247465">
    <property type="component" value="Chromosome"/>
</dbReference>
<feature type="transmembrane region" description="Helical" evidence="1">
    <location>
        <begin position="222"/>
        <end position="239"/>
    </location>
</feature>
<gene>
    <name evidence="2" type="ORF">DF168_01958</name>
</gene>
<keyword evidence="1" id="KW-1133">Transmembrane helix</keyword>
<evidence type="ECO:0000313" key="3">
    <source>
        <dbReference type="Proteomes" id="UP000247465"/>
    </source>
</evidence>
<reference evidence="2 3" key="1">
    <citation type="submission" date="2018-06" db="EMBL/GenBank/DDBJ databases">
        <title>Draft Genome Sequence of a Novel Marine Bacterium Related to the Verrucomicrobia.</title>
        <authorList>
            <person name="Vosseberg J."/>
            <person name="Martijn J."/>
            <person name="Ettema T.J.G."/>
        </authorList>
    </citation>
    <scope>NUCLEOTIDE SEQUENCE [LARGE SCALE GENOMIC DNA]</scope>
    <source>
        <strain evidence="2">TARA_B100001123</strain>
    </source>
</reference>
<dbReference type="KEGG" id="mtar:DF168_01958"/>